<feature type="region of interest" description="Disordered" evidence="1">
    <location>
        <begin position="67"/>
        <end position="113"/>
    </location>
</feature>
<dbReference type="EMBL" id="KV425551">
    <property type="protein sequence ID" value="KZT30553.1"/>
    <property type="molecule type" value="Genomic_DNA"/>
</dbReference>
<dbReference type="AlphaFoldDB" id="A0A165W252"/>
<evidence type="ECO:0000313" key="2">
    <source>
        <dbReference type="EMBL" id="KZT30553.1"/>
    </source>
</evidence>
<accession>A0A165W252</accession>
<protein>
    <submittedName>
        <fullName evidence="2">Uncharacterized protein</fullName>
    </submittedName>
</protein>
<keyword evidence="3" id="KW-1185">Reference proteome</keyword>
<reference evidence="2 3" key="1">
    <citation type="journal article" date="2016" name="Mol. Biol. Evol.">
        <title>Comparative Genomics of Early-Diverging Mushroom-Forming Fungi Provides Insights into the Origins of Lignocellulose Decay Capabilities.</title>
        <authorList>
            <person name="Nagy L.G."/>
            <person name="Riley R."/>
            <person name="Tritt A."/>
            <person name="Adam C."/>
            <person name="Daum C."/>
            <person name="Floudas D."/>
            <person name="Sun H."/>
            <person name="Yadav J.S."/>
            <person name="Pangilinan J."/>
            <person name="Larsson K.H."/>
            <person name="Matsuura K."/>
            <person name="Barry K."/>
            <person name="Labutti K."/>
            <person name="Kuo R."/>
            <person name="Ohm R.A."/>
            <person name="Bhattacharya S.S."/>
            <person name="Shirouzu T."/>
            <person name="Yoshinaga Y."/>
            <person name="Martin F.M."/>
            <person name="Grigoriev I.V."/>
            <person name="Hibbett D.S."/>
        </authorList>
    </citation>
    <scope>NUCLEOTIDE SEQUENCE [LARGE SCALE GENOMIC DNA]</scope>
    <source>
        <strain evidence="2 3">HHB14362 ss-1</strain>
    </source>
</reference>
<proteinExistence type="predicted"/>
<dbReference type="Proteomes" id="UP000076761">
    <property type="component" value="Unassembled WGS sequence"/>
</dbReference>
<organism evidence="2 3">
    <name type="scientific">Neolentinus lepideus HHB14362 ss-1</name>
    <dbReference type="NCBI Taxonomy" id="1314782"/>
    <lineage>
        <taxon>Eukaryota</taxon>
        <taxon>Fungi</taxon>
        <taxon>Dikarya</taxon>
        <taxon>Basidiomycota</taxon>
        <taxon>Agaricomycotina</taxon>
        <taxon>Agaricomycetes</taxon>
        <taxon>Gloeophyllales</taxon>
        <taxon>Gloeophyllaceae</taxon>
        <taxon>Neolentinus</taxon>
    </lineage>
</organism>
<gene>
    <name evidence="2" type="ORF">NEOLEDRAFT_17725</name>
</gene>
<dbReference type="InParanoid" id="A0A165W252"/>
<name>A0A165W252_9AGAM</name>
<evidence type="ECO:0000256" key="1">
    <source>
        <dbReference type="SAM" id="MobiDB-lite"/>
    </source>
</evidence>
<feature type="compositionally biased region" description="Basic and acidic residues" evidence="1">
    <location>
        <begin position="73"/>
        <end position="95"/>
    </location>
</feature>
<evidence type="ECO:0000313" key="3">
    <source>
        <dbReference type="Proteomes" id="UP000076761"/>
    </source>
</evidence>
<sequence length="141" mass="14990">MAEVDVVGCADVVGAAEDEAGTEVVGSEVDTDESVDAIVDTDEIDSDVDEAVTDSVVVVVGVVGDGMDEDIDDSVREEPLKTENEQSRHKTDSTKQRRARTRLGAGRGDTRESFSVTAAPDLVSCIPAPAFPPEPPLQQWF</sequence>